<keyword evidence="1" id="KW-0472">Membrane</keyword>
<keyword evidence="1" id="KW-1133">Transmembrane helix</keyword>
<gene>
    <name evidence="2" type="ORF">C5U62_23010</name>
</gene>
<dbReference type="AlphaFoldDB" id="A0A2T6GHP1"/>
<evidence type="ECO:0000313" key="3">
    <source>
        <dbReference type="Proteomes" id="UP000244178"/>
    </source>
</evidence>
<dbReference type="EMBL" id="PYJM01000005">
    <property type="protein sequence ID" value="PUA43668.1"/>
    <property type="molecule type" value="Genomic_DNA"/>
</dbReference>
<evidence type="ECO:0000256" key="1">
    <source>
        <dbReference type="SAM" id="Phobius"/>
    </source>
</evidence>
<sequence>MGFCFLVLWSLPVLVLTILLLLGAEAMLGEPRSDGSSFTTALLIQFLLGFTVLMGLVFAWIFSVPRVLAFTFDENQQLLTLTVSRRGRKPTEVRVPYSDIIGIYPYVFASYDRDGHFSVLCQGPRGKQSLYRLAEGTSLEEMEFHSAWLRGALGERMHNLADLDK</sequence>
<protein>
    <recommendedName>
        <fullName evidence="4">Transmembrane protein</fullName>
    </recommendedName>
</protein>
<name>A0A2T6GHP1_9PSED</name>
<reference evidence="2 3" key="1">
    <citation type="submission" date="2018-03" db="EMBL/GenBank/DDBJ databases">
        <title>Draft genome sequence of the plant growth promoting rhizobacterium Pseudomonas protegens strain BNJ-SS-45 isolated from wheat (Triticum aestivum) rhizosphere.</title>
        <authorList>
            <person name="Bajpai A."/>
            <person name="Shende K."/>
            <person name="Meena N."/>
            <person name="Upadhyayula S.R."/>
            <person name="Suravajhala P."/>
            <person name="Medicherla K.M."/>
            <person name="Johri B.N."/>
        </authorList>
    </citation>
    <scope>NUCLEOTIDE SEQUENCE [LARGE SCALE GENOMIC DNA]</scope>
    <source>
        <strain evidence="2 3">BNJ-SS-45</strain>
    </source>
</reference>
<keyword evidence="1" id="KW-0812">Transmembrane</keyword>
<dbReference type="Proteomes" id="UP000244178">
    <property type="component" value="Unassembled WGS sequence"/>
</dbReference>
<accession>A0A2T6GHP1</accession>
<comment type="caution">
    <text evidence="2">The sequence shown here is derived from an EMBL/GenBank/DDBJ whole genome shotgun (WGS) entry which is preliminary data.</text>
</comment>
<feature type="transmembrane region" description="Helical" evidence="1">
    <location>
        <begin position="42"/>
        <end position="62"/>
    </location>
</feature>
<evidence type="ECO:0008006" key="4">
    <source>
        <dbReference type="Google" id="ProtNLM"/>
    </source>
</evidence>
<organism evidence="2 3">
    <name type="scientific">Pseudomonas protegens</name>
    <dbReference type="NCBI Taxonomy" id="380021"/>
    <lineage>
        <taxon>Bacteria</taxon>
        <taxon>Pseudomonadati</taxon>
        <taxon>Pseudomonadota</taxon>
        <taxon>Gammaproteobacteria</taxon>
        <taxon>Pseudomonadales</taxon>
        <taxon>Pseudomonadaceae</taxon>
        <taxon>Pseudomonas</taxon>
    </lineage>
</organism>
<proteinExistence type="predicted"/>
<evidence type="ECO:0000313" key="2">
    <source>
        <dbReference type="EMBL" id="PUA43668.1"/>
    </source>
</evidence>